<evidence type="ECO:0000259" key="2">
    <source>
        <dbReference type="Pfam" id="PF03478"/>
    </source>
</evidence>
<dbReference type="Gramene" id="TraesWEE_scaffold_058735_01G000200.1">
    <property type="protein sequence ID" value="TraesWEE_scaffold_058735_01G000200.1"/>
    <property type="gene ID" value="TraesWEE_scaffold_058735_01G000200"/>
</dbReference>
<dbReference type="OMA" id="NGFAYHY"/>
<dbReference type="Gramene" id="TraesCS4D02G294700.1">
    <property type="protein sequence ID" value="TraesCS4D02G294700.1.cds1"/>
    <property type="gene ID" value="TraesCS4D02G294700"/>
</dbReference>
<dbReference type="AlphaFoldDB" id="A0A3B6JLV7"/>
<dbReference type="Proteomes" id="UP000019116">
    <property type="component" value="Chromosome 4D"/>
</dbReference>
<dbReference type="OrthoDB" id="661906at2759"/>
<evidence type="ECO:0000256" key="1">
    <source>
        <dbReference type="SAM" id="MobiDB-lite"/>
    </source>
</evidence>
<name>A0A3B6JLV7_WHEAT</name>
<reference evidence="3" key="2">
    <citation type="submission" date="2018-10" db="UniProtKB">
        <authorList>
            <consortium name="EnsemblPlants"/>
        </authorList>
    </citation>
    <scope>IDENTIFICATION</scope>
</reference>
<reference evidence="3" key="1">
    <citation type="submission" date="2018-08" db="EMBL/GenBank/DDBJ databases">
        <authorList>
            <person name="Rossello M."/>
        </authorList>
    </citation>
    <scope>NUCLEOTIDE SEQUENCE [LARGE SCALE GENOMIC DNA]</scope>
    <source>
        <strain evidence="3">cv. Chinese Spring</strain>
    </source>
</reference>
<accession>A0A3B6JLV7</accession>
<evidence type="ECO:0000313" key="4">
    <source>
        <dbReference type="Proteomes" id="UP000019116"/>
    </source>
</evidence>
<dbReference type="PANTHER" id="PTHR33800:SF7">
    <property type="entry name" value="DUF295 DOMAIN-CONTAINING PROTEIN"/>
    <property type="match status" value="1"/>
</dbReference>
<dbReference type="Gramene" id="TraesCAD_scaffold_057451_01G000100.1">
    <property type="protein sequence ID" value="TraesCAD_scaffold_057451_01G000100.1"/>
    <property type="gene ID" value="TraesCAD_scaffold_057451_01G000100"/>
</dbReference>
<feature type="region of interest" description="Disordered" evidence="1">
    <location>
        <begin position="1"/>
        <end position="23"/>
    </location>
</feature>
<dbReference type="Gramene" id="TraesRN4D0100722100.1">
    <property type="protein sequence ID" value="TraesRN4D0100722100.1"/>
    <property type="gene ID" value="TraesRN4D0100722100"/>
</dbReference>
<dbReference type="InterPro" id="IPR005174">
    <property type="entry name" value="KIB1-4_b-propeller"/>
</dbReference>
<keyword evidence="4" id="KW-1185">Reference proteome</keyword>
<dbReference type="PANTHER" id="PTHR33800">
    <property type="entry name" value="OS06G0113600 PROTEIN"/>
    <property type="match status" value="1"/>
</dbReference>
<dbReference type="Gramene" id="TraesCLE_scaffold_049389_01G000100.1">
    <property type="protein sequence ID" value="TraesCLE_scaffold_049389_01G000100.1"/>
    <property type="gene ID" value="TraesCLE_scaffold_049389_01G000100"/>
</dbReference>
<dbReference type="Pfam" id="PF03478">
    <property type="entry name" value="Beta-prop_KIB1-4"/>
    <property type="match status" value="1"/>
</dbReference>
<proteinExistence type="predicted"/>
<protein>
    <recommendedName>
        <fullName evidence="2">KIB1-4 beta-propeller domain-containing protein</fullName>
    </recommendedName>
</protein>
<dbReference type="Gramene" id="TraesCS4D03G0697900.1">
    <property type="protein sequence ID" value="TraesCS4D03G0697900.1.CDS1"/>
    <property type="gene ID" value="TraesCS4D03G0697900"/>
</dbReference>
<dbReference type="EnsemblPlants" id="TraesCS4D02G294700.1">
    <property type="protein sequence ID" value="TraesCS4D02G294700.1.cds1"/>
    <property type="gene ID" value="TraesCS4D02G294700"/>
</dbReference>
<feature type="domain" description="KIB1-4 beta-propeller" evidence="2">
    <location>
        <begin position="105"/>
        <end position="355"/>
    </location>
</feature>
<sequence length="428" mass="47910">MRPPERFDEIATTPQPPPPVSSELRDWGNLPDLVITDVLDRLFPCLRSLSAFAGTCRPWRRFFLSTIAPRIPPLMLRATRYSDEYARLIGLSPALIGDPVPVTLPAFSSKLLSASRGHLILLKRGYGGERSTLLVVDAFTGAERLAVPLPNGFAYHYASLTPTHLLLFHTRDHKFDSLRFPTLNPDPQWTPHRLPRGASFLSTVIEFHGRVLGVTDRAELLEFRLHAVNAPRHSSHAVRLLPTTGLPDPDAAATFDRLRYGPRLVAAGERLLLLLIMTDPPTPLETRTGIGTRVQKVSVHALDMATMMWEELQDIGEYSLFVDCPGRSAMACADAARCGVVANRVYFLVCSTYYDFGRQPPFHMFAPGSGRDKCYDSPWSALISHDRDWPPLHIWVYPSLFYQSCASLFIKSDDTPNVDTKTNYCNIL</sequence>
<dbReference type="Gramene" id="TraesROB_scaffold_024863_01G000200.1">
    <property type="protein sequence ID" value="TraesROB_scaffold_024863_01G000200.1"/>
    <property type="gene ID" value="TraesROB_scaffold_024863_01G000200"/>
</dbReference>
<organism evidence="3">
    <name type="scientific">Triticum aestivum</name>
    <name type="common">Wheat</name>
    <dbReference type="NCBI Taxonomy" id="4565"/>
    <lineage>
        <taxon>Eukaryota</taxon>
        <taxon>Viridiplantae</taxon>
        <taxon>Streptophyta</taxon>
        <taxon>Embryophyta</taxon>
        <taxon>Tracheophyta</taxon>
        <taxon>Spermatophyta</taxon>
        <taxon>Magnoliopsida</taxon>
        <taxon>Liliopsida</taxon>
        <taxon>Poales</taxon>
        <taxon>Poaceae</taxon>
        <taxon>BOP clade</taxon>
        <taxon>Pooideae</taxon>
        <taxon>Triticodae</taxon>
        <taxon>Triticeae</taxon>
        <taxon>Triticinae</taxon>
        <taxon>Triticum</taxon>
    </lineage>
</organism>
<evidence type="ECO:0000313" key="3">
    <source>
        <dbReference type="EnsemblPlants" id="TraesCS4D02G294700.1.cds1"/>
    </source>
</evidence>